<accession>A0AAW1G218</accession>
<reference evidence="1 2" key="1">
    <citation type="journal article" date="2024" name="Genome Biol. Evol.">
        <title>Chromosome-level genome assembly of the viviparous eelpout Zoarces viviparus.</title>
        <authorList>
            <person name="Fuhrmann N."/>
            <person name="Brasseur M.V."/>
            <person name="Bakowski C.E."/>
            <person name="Podsiadlowski L."/>
            <person name="Prost S."/>
            <person name="Krehenwinkel H."/>
            <person name="Mayer C."/>
        </authorList>
    </citation>
    <scope>NUCLEOTIDE SEQUENCE [LARGE SCALE GENOMIC DNA]</scope>
    <source>
        <strain evidence="1">NO-MEL_2022_Ind0_liver</strain>
    </source>
</reference>
<evidence type="ECO:0000313" key="1">
    <source>
        <dbReference type="EMBL" id="KAK9541204.1"/>
    </source>
</evidence>
<protein>
    <submittedName>
        <fullName evidence="1">Uncharacterized protein</fullName>
    </submittedName>
</protein>
<evidence type="ECO:0000313" key="2">
    <source>
        <dbReference type="Proteomes" id="UP001488805"/>
    </source>
</evidence>
<sequence length="77" mass="8823">MEEKAVVSKFAPNPYLTHAVVEEMTTPFIHLNPIIQPETERLPVTELWVQMVQIGAEDAYQALASPRGNLWKQEKMM</sequence>
<organism evidence="1 2">
    <name type="scientific">Zoarces viviparus</name>
    <name type="common">Viviparous eelpout</name>
    <name type="synonym">Blennius viviparus</name>
    <dbReference type="NCBI Taxonomy" id="48416"/>
    <lineage>
        <taxon>Eukaryota</taxon>
        <taxon>Metazoa</taxon>
        <taxon>Chordata</taxon>
        <taxon>Craniata</taxon>
        <taxon>Vertebrata</taxon>
        <taxon>Euteleostomi</taxon>
        <taxon>Actinopterygii</taxon>
        <taxon>Neopterygii</taxon>
        <taxon>Teleostei</taxon>
        <taxon>Neoteleostei</taxon>
        <taxon>Acanthomorphata</taxon>
        <taxon>Eupercaria</taxon>
        <taxon>Perciformes</taxon>
        <taxon>Cottioidei</taxon>
        <taxon>Zoarcales</taxon>
        <taxon>Zoarcidae</taxon>
        <taxon>Zoarcinae</taxon>
        <taxon>Zoarces</taxon>
    </lineage>
</organism>
<dbReference type="AlphaFoldDB" id="A0AAW1G218"/>
<dbReference type="Proteomes" id="UP001488805">
    <property type="component" value="Unassembled WGS sequence"/>
</dbReference>
<name>A0AAW1G218_ZOAVI</name>
<comment type="caution">
    <text evidence="1">The sequence shown here is derived from an EMBL/GenBank/DDBJ whole genome shotgun (WGS) entry which is preliminary data.</text>
</comment>
<dbReference type="EMBL" id="JBCEZU010000002">
    <property type="protein sequence ID" value="KAK9541204.1"/>
    <property type="molecule type" value="Genomic_DNA"/>
</dbReference>
<proteinExistence type="predicted"/>
<keyword evidence="2" id="KW-1185">Reference proteome</keyword>
<gene>
    <name evidence="1" type="ORF">VZT92_001267</name>
</gene>